<feature type="compositionally biased region" description="Low complexity" evidence="7">
    <location>
        <begin position="107"/>
        <end position="124"/>
    </location>
</feature>
<feature type="compositionally biased region" description="Low complexity" evidence="7">
    <location>
        <begin position="215"/>
        <end position="231"/>
    </location>
</feature>
<dbReference type="EMBL" id="JANBVN010000006">
    <property type="protein sequence ID" value="KAJ9165181.1"/>
    <property type="molecule type" value="Genomic_DNA"/>
</dbReference>
<comment type="catalytic activity">
    <reaction evidence="1">
        <text>S-ubiquitinyl-[E2 ubiquitin-conjugating enzyme]-L-cysteine + [acceptor protein]-L-lysine = [E2 ubiquitin-conjugating enzyme]-L-cysteine + N(6)-ubiquitinyl-[acceptor protein]-L-lysine.</text>
        <dbReference type="EC" id="2.3.2.27"/>
    </reaction>
</comment>
<feature type="region of interest" description="Disordered" evidence="7">
    <location>
        <begin position="95"/>
        <end position="153"/>
    </location>
</feature>
<keyword evidence="4" id="KW-0805">Transcription regulation</keyword>
<comment type="caution">
    <text evidence="9">The sequence shown here is derived from an EMBL/GenBank/DDBJ whole genome shotgun (WGS) entry which is preliminary data.</text>
</comment>
<keyword evidence="5" id="KW-0804">Transcription</keyword>
<dbReference type="PROSITE" id="PS50089">
    <property type="entry name" value="ZF_RING_2"/>
    <property type="match status" value="1"/>
</dbReference>
<keyword evidence="6" id="KW-0479">Metal-binding</keyword>
<dbReference type="SUPFAM" id="SSF57850">
    <property type="entry name" value="RING/U-box"/>
    <property type="match status" value="1"/>
</dbReference>
<dbReference type="GO" id="GO:0006513">
    <property type="term" value="P:protein monoubiquitination"/>
    <property type="evidence" value="ECO:0007669"/>
    <property type="project" value="TreeGrafter"/>
</dbReference>
<evidence type="ECO:0000256" key="6">
    <source>
        <dbReference type="PROSITE-ProRule" id="PRU00175"/>
    </source>
</evidence>
<gene>
    <name evidence="9" type="ORF">NKR19_g740</name>
</gene>
<dbReference type="Pfam" id="PF13639">
    <property type="entry name" value="zf-RING_2"/>
    <property type="match status" value="1"/>
</dbReference>
<keyword evidence="3" id="KW-0808">Transferase</keyword>
<dbReference type="Gene3D" id="3.30.40.10">
    <property type="entry name" value="Zinc/RING finger domain, C3HC4 (zinc finger)"/>
    <property type="match status" value="1"/>
</dbReference>
<feature type="region of interest" description="Disordered" evidence="7">
    <location>
        <begin position="174"/>
        <end position="193"/>
    </location>
</feature>
<dbReference type="Proteomes" id="UP001174691">
    <property type="component" value="Unassembled WGS sequence"/>
</dbReference>
<evidence type="ECO:0000256" key="1">
    <source>
        <dbReference type="ARBA" id="ARBA00000900"/>
    </source>
</evidence>
<organism evidence="9 10">
    <name type="scientific">Coniochaeta hoffmannii</name>
    <dbReference type="NCBI Taxonomy" id="91930"/>
    <lineage>
        <taxon>Eukaryota</taxon>
        <taxon>Fungi</taxon>
        <taxon>Dikarya</taxon>
        <taxon>Ascomycota</taxon>
        <taxon>Pezizomycotina</taxon>
        <taxon>Sordariomycetes</taxon>
        <taxon>Sordariomycetidae</taxon>
        <taxon>Coniochaetales</taxon>
        <taxon>Coniochaetaceae</taxon>
        <taxon>Coniochaeta</taxon>
    </lineage>
</organism>
<dbReference type="GO" id="GO:0000209">
    <property type="term" value="P:protein polyubiquitination"/>
    <property type="evidence" value="ECO:0007669"/>
    <property type="project" value="TreeGrafter"/>
</dbReference>
<dbReference type="InterPro" id="IPR001841">
    <property type="entry name" value="Znf_RING"/>
</dbReference>
<evidence type="ECO:0000313" key="10">
    <source>
        <dbReference type="Proteomes" id="UP001174691"/>
    </source>
</evidence>
<dbReference type="AlphaFoldDB" id="A0AA38VTR7"/>
<evidence type="ECO:0000256" key="3">
    <source>
        <dbReference type="ARBA" id="ARBA00022679"/>
    </source>
</evidence>
<dbReference type="PANTHER" id="PTHR46077">
    <property type="entry name" value="E3 UBIQUITIN-PROTEIN LIGASE TOPORS"/>
    <property type="match status" value="1"/>
</dbReference>
<evidence type="ECO:0000256" key="4">
    <source>
        <dbReference type="ARBA" id="ARBA00023015"/>
    </source>
</evidence>
<feature type="non-terminal residue" evidence="9">
    <location>
        <position position="330"/>
    </location>
</feature>
<dbReference type="GO" id="GO:0061630">
    <property type="term" value="F:ubiquitin protein ligase activity"/>
    <property type="evidence" value="ECO:0007669"/>
    <property type="project" value="UniProtKB-EC"/>
</dbReference>
<dbReference type="InterPro" id="IPR013083">
    <property type="entry name" value="Znf_RING/FYVE/PHD"/>
</dbReference>
<keyword evidence="6" id="KW-0863">Zinc-finger</keyword>
<feature type="region of interest" description="Disordered" evidence="7">
    <location>
        <begin position="301"/>
        <end position="330"/>
    </location>
</feature>
<keyword evidence="6" id="KW-0862">Zinc</keyword>
<reference evidence="9" key="1">
    <citation type="submission" date="2022-07" db="EMBL/GenBank/DDBJ databases">
        <title>Fungi with potential for degradation of polypropylene.</title>
        <authorList>
            <person name="Gostincar C."/>
        </authorList>
    </citation>
    <scope>NUCLEOTIDE SEQUENCE</scope>
    <source>
        <strain evidence="9">EXF-13287</strain>
    </source>
</reference>
<sequence length="330" mass="36059">MDAVTPPAAIQSQILQATLAEITSSRAIAPGPGATPDCCVICLEELTEPGTAQPCGHSNFDFICLTNWLGVDPKCPLCKAPVLQVRYTDSAGPQTYTVPAKSAPPRSTTTSSSSSSTLRSTQSTFQHYFLNRSNPRPGRRPAANPPQPTPSPSAALLRRRQIYAQNLYSLHVGSNPLSRYRSGPTPSDFQSDPHLVSRARTFIRRELQVFSFLSDPSPSPFSSSSSSQSSSTTQTERRANNAEFLLEYAIAILKTVDMQGAAGQAEGMLADFLGRDSARLFLHELRAWLRSPCLSLEAWDRGVQYPDPDRSGRKRGRGEEEEEEGDDRGR</sequence>
<evidence type="ECO:0000313" key="9">
    <source>
        <dbReference type="EMBL" id="KAJ9165181.1"/>
    </source>
</evidence>
<evidence type="ECO:0000259" key="8">
    <source>
        <dbReference type="PROSITE" id="PS50089"/>
    </source>
</evidence>
<evidence type="ECO:0000256" key="5">
    <source>
        <dbReference type="ARBA" id="ARBA00023163"/>
    </source>
</evidence>
<accession>A0AA38VTR7</accession>
<evidence type="ECO:0000256" key="2">
    <source>
        <dbReference type="ARBA" id="ARBA00012483"/>
    </source>
</evidence>
<dbReference type="GO" id="GO:0008270">
    <property type="term" value="F:zinc ion binding"/>
    <property type="evidence" value="ECO:0007669"/>
    <property type="project" value="UniProtKB-KW"/>
</dbReference>
<feature type="region of interest" description="Disordered" evidence="7">
    <location>
        <begin position="215"/>
        <end position="237"/>
    </location>
</feature>
<dbReference type="PANTHER" id="PTHR46077:SF1">
    <property type="entry name" value="TOP1 BINDING ARGININE_SERINE RICH PROTEIN, E3 UBIQUITIN LIGASE"/>
    <property type="match status" value="1"/>
</dbReference>
<evidence type="ECO:0000256" key="7">
    <source>
        <dbReference type="SAM" id="MobiDB-lite"/>
    </source>
</evidence>
<protein>
    <recommendedName>
        <fullName evidence="2">RING-type E3 ubiquitin transferase</fullName>
        <ecNumber evidence="2">2.3.2.27</ecNumber>
    </recommendedName>
</protein>
<feature type="compositionally biased region" description="Low complexity" evidence="7">
    <location>
        <begin position="131"/>
        <end position="142"/>
    </location>
</feature>
<keyword evidence="10" id="KW-1185">Reference proteome</keyword>
<feature type="compositionally biased region" description="Acidic residues" evidence="7">
    <location>
        <begin position="319"/>
        <end position="330"/>
    </location>
</feature>
<name>A0AA38VTR7_9PEZI</name>
<feature type="domain" description="RING-type" evidence="8">
    <location>
        <begin position="39"/>
        <end position="79"/>
    </location>
</feature>
<dbReference type="EC" id="2.3.2.27" evidence="2"/>
<dbReference type="SMART" id="SM00184">
    <property type="entry name" value="RING"/>
    <property type="match status" value="1"/>
</dbReference>
<proteinExistence type="predicted"/>